<protein>
    <submittedName>
        <fullName evidence="2">Uncharacterized protein</fullName>
    </submittedName>
</protein>
<name>A0ABV7FLH9_9ALTE</name>
<sequence>MLKNIRIKLSVARLLILAFIAIGTFSFMASSSFEFGKQSEDYLLASLLCVVVWFSYFFGIDHKNKEKHL</sequence>
<evidence type="ECO:0000313" key="3">
    <source>
        <dbReference type="Proteomes" id="UP001595478"/>
    </source>
</evidence>
<keyword evidence="3" id="KW-1185">Reference proteome</keyword>
<keyword evidence="1" id="KW-1133">Transmembrane helix</keyword>
<dbReference type="Proteomes" id="UP001595478">
    <property type="component" value="Unassembled WGS sequence"/>
</dbReference>
<proteinExistence type="predicted"/>
<reference evidence="3" key="1">
    <citation type="journal article" date="2019" name="Int. J. Syst. Evol. Microbiol.">
        <title>The Global Catalogue of Microorganisms (GCM) 10K type strain sequencing project: providing services to taxonomists for standard genome sequencing and annotation.</title>
        <authorList>
            <consortium name="The Broad Institute Genomics Platform"/>
            <consortium name="The Broad Institute Genome Sequencing Center for Infectious Disease"/>
            <person name="Wu L."/>
            <person name="Ma J."/>
        </authorList>
    </citation>
    <scope>NUCLEOTIDE SEQUENCE [LARGE SCALE GENOMIC DNA]</scope>
    <source>
        <strain evidence="3">KCTC 52473</strain>
    </source>
</reference>
<evidence type="ECO:0000313" key="2">
    <source>
        <dbReference type="EMBL" id="MFC3121174.1"/>
    </source>
</evidence>
<dbReference type="EMBL" id="JBHRSW010000007">
    <property type="protein sequence ID" value="MFC3121174.1"/>
    <property type="molecule type" value="Genomic_DNA"/>
</dbReference>
<keyword evidence="1" id="KW-0812">Transmembrane</keyword>
<accession>A0ABV7FLH9</accession>
<gene>
    <name evidence="2" type="ORF">ACFOHL_06045</name>
</gene>
<evidence type="ECO:0000256" key="1">
    <source>
        <dbReference type="SAM" id="Phobius"/>
    </source>
</evidence>
<feature type="transmembrane region" description="Helical" evidence="1">
    <location>
        <begin position="12"/>
        <end position="30"/>
    </location>
</feature>
<feature type="transmembrane region" description="Helical" evidence="1">
    <location>
        <begin position="42"/>
        <end position="60"/>
    </location>
</feature>
<comment type="caution">
    <text evidence="2">The sequence shown here is derived from an EMBL/GenBank/DDBJ whole genome shotgun (WGS) entry which is preliminary data.</text>
</comment>
<keyword evidence="1" id="KW-0472">Membrane</keyword>
<organism evidence="2 3">
    <name type="scientific">Agaribacter flavus</name>
    <dbReference type="NCBI Taxonomy" id="1902781"/>
    <lineage>
        <taxon>Bacteria</taxon>
        <taxon>Pseudomonadati</taxon>
        <taxon>Pseudomonadota</taxon>
        <taxon>Gammaproteobacteria</taxon>
        <taxon>Alteromonadales</taxon>
        <taxon>Alteromonadaceae</taxon>
        <taxon>Agaribacter</taxon>
    </lineage>
</organism>
<dbReference type="RefSeq" id="WP_376919311.1">
    <property type="nucleotide sequence ID" value="NZ_JBHRSW010000007.1"/>
</dbReference>